<sequence>MIPIIDIAIVLPALYVLVNVGAFFCYAHDKRAAEHGAWRTKESTLLLLALLGPFGAYAAMRRLRHKTQKMKFRLVPVFVLAHAAGLAVIAVSLF</sequence>
<evidence type="ECO:0008006" key="4">
    <source>
        <dbReference type="Google" id="ProtNLM"/>
    </source>
</evidence>
<gene>
    <name evidence="2" type="ORF">ABH15_07735</name>
</gene>
<keyword evidence="3" id="KW-1185">Reference proteome</keyword>
<keyword evidence="1" id="KW-0812">Transmembrane</keyword>
<proteinExistence type="predicted"/>
<reference evidence="2 3" key="1">
    <citation type="journal article" date="2015" name="Int. J. Syst. Evol. Microbiol.">
        <title>Methanoculleus taiwanensis sp. nov., a methanogen isolated from deep marine sediment at the deformation front area near Taiwan.</title>
        <authorList>
            <person name="Weng C.Y."/>
            <person name="Chen S.C."/>
            <person name="Lai M.C."/>
            <person name="Wu S.Y."/>
            <person name="Lin S."/>
            <person name="Yang T.F."/>
            <person name="Chen P.C."/>
        </authorList>
    </citation>
    <scope>NUCLEOTIDE SEQUENCE [LARGE SCALE GENOMIC DNA]</scope>
    <source>
        <strain evidence="2 3">CYW4</strain>
    </source>
</reference>
<dbReference type="Proteomes" id="UP000290932">
    <property type="component" value="Unassembled WGS sequence"/>
</dbReference>
<feature type="transmembrane region" description="Helical" evidence="1">
    <location>
        <begin position="43"/>
        <end position="60"/>
    </location>
</feature>
<dbReference type="OrthoDB" id="53377at2157"/>
<protein>
    <recommendedName>
        <fullName evidence="4">DUF1294 domain-containing protein</fullName>
    </recommendedName>
</protein>
<comment type="caution">
    <text evidence="2">The sequence shown here is derived from an EMBL/GenBank/DDBJ whole genome shotgun (WGS) entry which is preliminary data.</text>
</comment>
<dbReference type="EMBL" id="LHQS01000002">
    <property type="protein sequence ID" value="RXE56068.1"/>
    <property type="molecule type" value="Genomic_DNA"/>
</dbReference>
<evidence type="ECO:0000313" key="3">
    <source>
        <dbReference type="Proteomes" id="UP000290932"/>
    </source>
</evidence>
<dbReference type="RefSeq" id="WP_128693799.1">
    <property type="nucleotide sequence ID" value="NZ_LHQS01000002.1"/>
</dbReference>
<evidence type="ECO:0000256" key="1">
    <source>
        <dbReference type="SAM" id="Phobius"/>
    </source>
</evidence>
<dbReference type="InterPro" id="IPR010718">
    <property type="entry name" value="DUF1294"/>
</dbReference>
<accession>A0A498H0C3</accession>
<keyword evidence="1" id="KW-1133">Transmembrane helix</keyword>
<dbReference type="Pfam" id="PF06961">
    <property type="entry name" value="DUF1294"/>
    <property type="match status" value="1"/>
</dbReference>
<keyword evidence="1" id="KW-0472">Membrane</keyword>
<organism evidence="2 3">
    <name type="scientific">Methanoculleus taiwanensis</name>
    <dbReference type="NCBI Taxonomy" id="1550565"/>
    <lineage>
        <taxon>Archaea</taxon>
        <taxon>Methanobacteriati</taxon>
        <taxon>Methanobacteriota</taxon>
        <taxon>Stenosarchaea group</taxon>
        <taxon>Methanomicrobia</taxon>
        <taxon>Methanomicrobiales</taxon>
        <taxon>Methanomicrobiaceae</taxon>
        <taxon>Methanoculleus</taxon>
    </lineage>
</organism>
<dbReference type="AlphaFoldDB" id="A0A498H0C3"/>
<feature type="transmembrane region" description="Helical" evidence="1">
    <location>
        <begin position="72"/>
        <end position="93"/>
    </location>
</feature>
<evidence type="ECO:0000313" key="2">
    <source>
        <dbReference type="EMBL" id="RXE56068.1"/>
    </source>
</evidence>
<name>A0A498H0C3_9EURY</name>